<gene>
    <name evidence="1" type="ORF">Lsha_1600</name>
</gene>
<protein>
    <submittedName>
        <fullName evidence="1">Uncharacterized protein</fullName>
    </submittedName>
</protein>
<dbReference type="PATRIC" id="fig|1122169.6.peg.1842"/>
<dbReference type="Proteomes" id="UP000054600">
    <property type="component" value="Unassembled WGS sequence"/>
</dbReference>
<name>A0A0W0YUG3_9GAMM</name>
<dbReference type="EMBL" id="LNYW01000044">
    <property type="protein sequence ID" value="KTD60504.1"/>
    <property type="molecule type" value="Genomic_DNA"/>
</dbReference>
<dbReference type="AlphaFoldDB" id="A0A0W0YUG3"/>
<reference evidence="1 2" key="1">
    <citation type="submission" date="2015-11" db="EMBL/GenBank/DDBJ databases">
        <title>Genomic analysis of 38 Legionella species identifies large and diverse effector repertoires.</title>
        <authorList>
            <person name="Burstein D."/>
            <person name="Amaro F."/>
            <person name="Zusman T."/>
            <person name="Lifshitz Z."/>
            <person name="Cohen O."/>
            <person name="Gilbert J.A."/>
            <person name="Pupko T."/>
            <person name="Shuman H.A."/>
            <person name="Segal G."/>
        </authorList>
    </citation>
    <scope>NUCLEOTIDE SEQUENCE [LARGE SCALE GENOMIC DNA]</scope>
    <source>
        <strain evidence="1 2">ATCC 49655</strain>
    </source>
</reference>
<dbReference type="RefSeq" id="WP_018577221.1">
    <property type="nucleotide sequence ID" value="NZ_KB892397.1"/>
</dbReference>
<evidence type="ECO:0000313" key="1">
    <source>
        <dbReference type="EMBL" id="KTD60504.1"/>
    </source>
</evidence>
<organism evidence="1 2">
    <name type="scientific">Legionella shakespearei DSM 23087</name>
    <dbReference type="NCBI Taxonomy" id="1122169"/>
    <lineage>
        <taxon>Bacteria</taxon>
        <taxon>Pseudomonadati</taxon>
        <taxon>Pseudomonadota</taxon>
        <taxon>Gammaproteobacteria</taxon>
        <taxon>Legionellales</taxon>
        <taxon>Legionellaceae</taxon>
        <taxon>Legionella</taxon>
    </lineage>
</organism>
<sequence>MDDLRRRLYGYCISHHFTVTREDTLAELLVKRNNLQQTPLMSALMDNQLLVVDVLNNFPESTACLKEFFNAVDDRGKSFLMQILQQKNRMYLSLRDTTFNLLEQRKAELGNDAFRAILTVNPDHFYHASRKNRCQFLGFLEKNSTDLGLDTLRQLITWRSKKPEAARLSAINLLFISNMEVHEFKPDIESVIALYSLIQRNPQIILDEQGKTIPQFWENWLGNEIFYLGLGHELFIPTLRFIEQFMEKMPDDFLKKIFNDKLLSMLCDIHPSYTRVPNKEVDWYEENKKFAADYRAAIHFIKKNPTLFTSENMLSDFKALRLSGLYDPKTMMLTFRLIKHYFPDFDSQGQDECRAIFSSAAARDIMINSPELFQPMIGFVADNRGWLGEACLEKILLDKHFIWTGFNHSFFMFREALLKNKENIGAELYSRLLEPMNAERQYGLREPRADYLELLHFVNEEFSSFKPESMRLFFLPQGYDFPARCMTRDFPDSQKEVHYKHLIHFVLQHHQDLGFDVVKHCLELVPRIPYRKGAFLREAITPDAEELVNLYPKANNSQINRLIHLYKKEHQSSCLYSLFHPRKAQEQDSELVAAVQP</sequence>
<accession>A0A0W0YUG3</accession>
<keyword evidence="2" id="KW-1185">Reference proteome</keyword>
<proteinExistence type="predicted"/>
<comment type="caution">
    <text evidence="1">The sequence shown here is derived from an EMBL/GenBank/DDBJ whole genome shotgun (WGS) entry which is preliminary data.</text>
</comment>
<evidence type="ECO:0000313" key="2">
    <source>
        <dbReference type="Proteomes" id="UP000054600"/>
    </source>
</evidence>